<protein>
    <recommendedName>
        <fullName evidence="2">histidine kinase</fullName>
        <ecNumber evidence="2">2.7.13.3</ecNumber>
    </recommendedName>
</protein>
<dbReference type="PANTHER" id="PTHR43304:SF1">
    <property type="entry name" value="PAC DOMAIN-CONTAINING PROTEIN"/>
    <property type="match status" value="1"/>
</dbReference>
<dbReference type="AlphaFoldDB" id="A0A177JES1"/>
<dbReference type="InterPro" id="IPR000014">
    <property type="entry name" value="PAS"/>
</dbReference>
<dbReference type="SUPFAM" id="SSF55785">
    <property type="entry name" value="PYP-like sensor domain (PAS domain)"/>
    <property type="match status" value="2"/>
</dbReference>
<reference evidence="6 7" key="1">
    <citation type="submission" date="2019-10" db="EMBL/GenBank/DDBJ databases">
        <title>Draft Genome Sequence of the Caffeine Degrading Methylotroph Methylorubrum populi PINKEL.</title>
        <authorList>
            <person name="Dawson S.C."/>
            <person name="Zhang X."/>
            <person name="Wright M.E."/>
            <person name="Sharma G."/>
            <person name="Langner J.T."/>
            <person name="Ditty J.L."/>
            <person name="Subuyuj G.A."/>
        </authorList>
    </citation>
    <scope>NUCLEOTIDE SEQUENCE [LARGE SCALE GENOMIC DNA]</scope>
    <source>
        <strain evidence="6 7">Pinkel</strain>
    </source>
</reference>
<proteinExistence type="predicted"/>
<dbReference type="InterPro" id="IPR001610">
    <property type="entry name" value="PAC"/>
</dbReference>
<comment type="caution">
    <text evidence="6">The sequence shown here is derived from an EMBL/GenBank/DDBJ whole genome shotgun (WGS) entry which is preliminary data.</text>
</comment>
<dbReference type="InterPro" id="IPR010982">
    <property type="entry name" value="Lambda_DNA-bd_dom_sf"/>
</dbReference>
<dbReference type="Gene3D" id="2.10.70.100">
    <property type="match status" value="1"/>
</dbReference>
<organism evidence="6 7">
    <name type="scientific">Methylorubrum populi</name>
    <dbReference type="NCBI Taxonomy" id="223967"/>
    <lineage>
        <taxon>Bacteria</taxon>
        <taxon>Pseudomonadati</taxon>
        <taxon>Pseudomonadota</taxon>
        <taxon>Alphaproteobacteria</taxon>
        <taxon>Hyphomicrobiales</taxon>
        <taxon>Methylobacteriaceae</taxon>
        <taxon>Methylorubrum</taxon>
    </lineage>
</organism>
<dbReference type="SUPFAM" id="SSF47413">
    <property type="entry name" value="lambda repressor-like DNA-binding domains"/>
    <property type="match status" value="1"/>
</dbReference>
<keyword evidence="3" id="KW-0597">Phosphoprotein</keyword>
<dbReference type="Gene3D" id="3.30.450.20">
    <property type="entry name" value="PAS domain"/>
    <property type="match status" value="2"/>
</dbReference>
<name>A0A177JES1_9HYPH</name>
<evidence type="ECO:0000256" key="1">
    <source>
        <dbReference type="ARBA" id="ARBA00000085"/>
    </source>
</evidence>
<evidence type="ECO:0000256" key="4">
    <source>
        <dbReference type="ARBA" id="ARBA00022679"/>
    </source>
</evidence>
<dbReference type="InterPro" id="IPR000700">
    <property type="entry name" value="PAS-assoc_C"/>
</dbReference>
<dbReference type="GO" id="GO:0004673">
    <property type="term" value="F:protein histidine kinase activity"/>
    <property type="evidence" value="ECO:0007669"/>
    <property type="project" value="UniProtKB-EC"/>
</dbReference>
<gene>
    <name evidence="6" type="ORF">F8B43_5360</name>
</gene>
<evidence type="ECO:0000256" key="3">
    <source>
        <dbReference type="ARBA" id="ARBA00022553"/>
    </source>
</evidence>
<dbReference type="Gene3D" id="1.10.260.40">
    <property type="entry name" value="lambda repressor-like DNA-binding domains"/>
    <property type="match status" value="1"/>
</dbReference>
<dbReference type="Proteomes" id="UP000469949">
    <property type="component" value="Unassembled WGS sequence"/>
</dbReference>
<dbReference type="SMART" id="SM00530">
    <property type="entry name" value="HTH_XRE"/>
    <property type="match status" value="1"/>
</dbReference>
<dbReference type="InterPro" id="IPR001387">
    <property type="entry name" value="Cro/C1-type_HTH"/>
</dbReference>
<dbReference type="Pfam" id="PF01381">
    <property type="entry name" value="HTH_3"/>
    <property type="match status" value="1"/>
</dbReference>
<dbReference type="InterPro" id="IPR013655">
    <property type="entry name" value="PAS_fold_3"/>
</dbReference>
<dbReference type="EMBL" id="WEKV01000020">
    <property type="protein sequence ID" value="KAB7782605.1"/>
    <property type="molecule type" value="Genomic_DNA"/>
</dbReference>
<dbReference type="EC" id="2.7.13.3" evidence="2"/>
<dbReference type="Pfam" id="PF08447">
    <property type="entry name" value="PAS_3"/>
    <property type="match status" value="1"/>
</dbReference>
<accession>A0A177JES1</accession>
<dbReference type="SMART" id="SM00086">
    <property type="entry name" value="PAC"/>
    <property type="match status" value="1"/>
</dbReference>
<dbReference type="InterPro" id="IPR052162">
    <property type="entry name" value="Sensor_kinase/Photoreceptor"/>
</dbReference>
<sequence length="338" mass="37854">MSAAVSSLISDDVLRLVEGFGLTGTWSWSFTTDEHVWSPGLFRILGLEPSTARAEYGLLLALVHPEDRDKVTSTSELLQTGQMTQQTFRIIRPDGTLRTVMSRGEVIVAPSGRPLQAMGVLIDVSDREMLARAQAAERRRKRTLFEQTGAFTSVTPVYPYIDFSPEWLELVGLPRQELLEEPTLPVLKEERTRWRDHGRELYLARKVVHTRPRLILANGEIKPYRMVMVPMRNTAGDADGWVNYIAPLHLTGMAPNAMRQSLEQLVRGMHLRAGRALLGWSMQQLAEAAGLSFSTVRRLEDEDESASRRACQAAVRALRSHGIVFSFMDDGTLALGKT</sequence>
<dbReference type="GO" id="GO:0003677">
    <property type="term" value="F:DNA binding"/>
    <property type="evidence" value="ECO:0007669"/>
    <property type="project" value="InterPro"/>
</dbReference>
<evidence type="ECO:0000313" key="6">
    <source>
        <dbReference type="EMBL" id="KAB7782605.1"/>
    </source>
</evidence>
<evidence type="ECO:0000313" key="7">
    <source>
        <dbReference type="Proteomes" id="UP000469949"/>
    </source>
</evidence>
<comment type="catalytic activity">
    <reaction evidence="1">
        <text>ATP + protein L-histidine = ADP + protein N-phospho-L-histidine.</text>
        <dbReference type="EC" id="2.7.13.3"/>
    </reaction>
</comment>
<dbReference type="NCBIfam" id="TIGR00229">
    <property type="entry name" value="sensory_box"/>
    <property type="match status" value="1"/>
</dbReference>
<dbReference type="CDD" id="cd00130">
    <property type="entry name" value="PAS"/>
    <property type="match status" value="1"/>
</dbReference>
<dbReference type="InterPro" id="IPR035965">
    <property type="entry name" value="PAS-like_dom_sf"/>
</dbReference>
<dbReference type="OMA" id="WVNYIAP"/>
<keyword evidence="4" id="KW-0808">Transferase</keyword>
<evidence type="ECO:0000256" key="2">
    <source>
        <dbReference type="ARBA" id="ARBA00012438"/>
    </source>
</evidence>
<evidence type="ECO:0000256" key="5">
    <source>
        <dbReference type="ARBA" id="ARBA00022777"/>
    </source>
</evidence>
<dbReference type="PROSITE" id="PS50943">
    <property type="entry name" value="HTH_CROC1"/>
    <property type="match status" value="1"/>
</dbReference>
<keyword evidence="5 6" id="KW-0418">Kinase</keyword>
<dbReference type="PANTHER" id="PTHR43304">
    <property type="entry name" value="PHYTOCHROME-LIKE PROTEIN CPH1"/>
    <property type="match status" value="1"/>
</dbReference>
<dbReference type="CDD" id="cd00093">
    <property type="entry name" value="HTH_XRE"/>
    <property type="match status" value="1"/>
</dbReference>
<dbReference type="RefSeq" id="WP_012457087.1">
    <property type="nucleotide sequence ID" value="NZ_QFOQ01000004.1"/>
</dbReference>
<dbReference type="PROSITE" id="PS50113">
    <property type="entry name" value="PAC"/>
    <property type="match status" value="1"/>
</dbReference>